<keyword evidence="3" id="KW-0548">Nucleotidyltransferase</keyword>
<protein>
    <submittedName>
        <fullName evidence="3">ThiF family adenylyltransferase</fullName>
    </submittedName>
</protein>
<dbReference type="InterPro" id="IPR000594">
    <property type="entry name" value="ThiF_NAD_FAD-bd"/>
</dbReference>
<gene>
    <name evidence="3" type="ORF">IHE71_03085</name>
</gene>
<dbReference type="Gene3D" id="3.40.50.720">
    <property type="entry name" value="NAD(P)-binding Rossmann-like Domain"/>
    <property type="match status" value="1"/>
</dbReference>
<sequence>MSAPAAHPSPTASRSALRLRPGTPVVMRSGGAVQCGTDPRWALVLDGLSRAEASWLRDLTDRRHVTPARSAARRGVAPERRDLILDVLANAGMLVPPSPAGRTVVAPGDGTADARTLGMLRVDGAGLVTLADRAAATVALAGLGRIGAALALILSAAGVGHLVLRDPRPVQTTDVGLGAHTEHDVGEPRDVALARLLASRTPALDVRVDGDGEPDVAVVVESRAALPARFTRMMSAAVPHLSVVAREADVTVGPLVLPGRSACVGCLDALRADQDRDWHLVAAQLRQAPEQPHEAALTALAAATAACQVLAQLDGHRPAAVGTCLEIALPDCLPRVRRFDPHPRCGCLTLAP</sequence>
<accession>A0ABR9MUF1</accession>
<dbReference type="Proteomes" id="UP000625527">
    <property type="component" value="Unassembled WGS sequence"/>
</dbReference>
<proteinExistence type="predicted"/>
<organism evidence="3 4">
    <name type="scientific">Myceligenerans pegani</name>
    <dbReference type="NCBI Taxonomy" id="2776917"/>
    <lineage>
        <taxon>Bacteria</taxon>
        <taxon>Bacillati</taxon>
        <taxon>Actinomycetota</taxon>
        <taxon>Actinomycetes</taxon>
        <taxon>Micrococcales</taxon>
        <taxon>Promicromonosporaceae</taxon>
        <taxon>Myceligenerans</taxon>
    </lineage>
</organism>
<dbReference type="InterPro" id="IPR035985">
    <property type="entry name" value="Ubiquitin-activating_enz"/>
</dbReference>
<reference evidence="3 4" key="1">
    <citation type="submission" date="2020-10" db="EMBL/GenBank/DDBJ databases">
        <title>Myceligenerans pegani sp. nov., an endophytic actinomycete isolated from Peganum harmala L. in Xinjiang, China.</title>
        <authorList>
            <person name="Xin L."/>
        </authorList>
    </citation>
    <scope>NUCLEOTIDE SEQUENCE [LARGE SCALE GENOMIC DNA]</scope>
    <source>
        <strain evidence="3 4">TRM65318</strain>
    </source>
</reference>
<feature type="compositionally biased region" description="Low complexity" evidence="1">
    <location>
        <begin position="1"/>
        <end position="16"/>
    </location>
</feature>
<evidence type="ECO:0000259" key="2">
    <source>
        <dbReference type="Pfam" id="PF00899"/>
    </source>
</evidence>
<dbReference type="Pfam" id="PF00899">
    <property type="entry name" value="ThiF"/>
    <property type="match status" value="1"/>
</dbReference>
<keyword evidence="3" id="KW-0808">Transferase</keyword>
<comment type="caution">
    <text evidence="3">The sequence shown here is derived from an EMBL/GenBank/DDBJ whole genome shotgun (WGS) entry which is preliminary data.</text>
</comment>
<evidence type="ECO:0000313" key="4">
    <source>
        <dbReference type="Proteomes" id="UP000625527"/>
    </source>
</evidence>
<feature type="domain" description="THIF-type NAD/FAD binding fold" evidence="2">
    <location>
        <begin position="135"/>
        <end position="208"/>
    </location>
</feature>
<name>A0ABR9MUF1_9MICO</name>
<feature type="region of interest" description="Disordered" evidence="1">
    <location>
        <begin position="1"/>
        <end position="21"/>
    </location>
</feature>
<dbReference type="GO" id="GO:0016779">
    <property type="term" value="F:nucleotidyltransferase activity"/>
    <property type="evidence" value="ECO:0007669"/>
    <property type="project" value="UniProtKB-KW"/>
</dbReference>
<dbReference type="SUPFAM" id="SSF69572">
    <property type="entry name" value="Activating enzymes of the ubiquitin-like proteins"/>
    <property type="match status" value="1"/>
</dbReference>
<keyword evidence="4" id="KW-1185">Reference proteome</keyword>
<dbReference type="EMBL" id="JADAQT010000047">
    <property type="protein sequence ID" value="MBE1874691.1"/>
    <property type="molecule type" value="Genomic_DNA"/>
</dbReference>
<dbReference type="RefSeq" id="WP_192861257.1">
    <property type="nucleotide sequence ID" value="NZ_JADAQT010000047.1"/>
</dbReference>
<evidence type="ECO:0000313" key="3">
    <source>
        <dbReference type="EMBL" id="MBE1874691.1"/>
    </source>
</evidence>
<evidence type="ECO:0000256" key="1">
    <source>
        <dbReference type="SAM" id="MobiDB-lite"/>
    </source>
</evidence>